<dbReference type="InterPro" id="IPR024030">
    <property type="entry name" value="AIR_synthase-rel_sll0787"/>
</dbReference>
<keyword evidence="1" id="KW-0784">Thiamine biosynthesis</keyword>
<dbReference type="CDD" id="cd02192">
    <property type="entry name" value="PurM-like3"/>
    <property type="match status" value="1"/>
</dbReference>
<proteinExistence type="predicted"/>
<dbReference type="InterPro" id="IPR006283">
    <property type="entry name" value="ThiL-like"/>
</dbReference>
<dbReference type="GO" id="GO:0009030">
    <property type="term" value="F:thiamine-phosphate kinase activity"/>
    <property type="evidence" value="ECO:0007669"/>
    <property type="project" value="InterPro"/>
</dbReference>
<dbReference type="InterPro" id="IPR016188">
    <property type="entry name" value="PurM-like_N"/>
</dbReference>
<keyword evidence="5" id="KW-1185">Reference proteome</keyword>
<dbReference type="Pfam" id="PF02769">
    <property type="entry name" value="AIRS_C"/>
    <property type="match status" value="1"/>
</dbReference>
<dbReference type="InterPro" id="IPR010918">
    <property type="entry name" value="PurM-like_C_dom"/>
</dbReference>
<feature type="domain" description="PurM-like C-terminal" evidence="3">
    <location>
        <begin position="222"/>
        <end position="323"/>
    </location>
</feature>
<comment type="caution">
    <text evidence="4">The sequence shown here is derived from an EMBL/GenBank/DDBJ whole genome shotgun (WGS) entry which is preliminary data.</text>
</comment>
<evidence type="ECO:0000313" key="5">
    <source>
        <dbReference type="Proteomes" id="UP000077734"/>
    </source>
</evidence>
<dbReference type="Pfam" id="PF00586">
    <property type="entry name" value="AIRS"/>
    <property type="match status" value="1"/>
</dbReference>
<dbReference type="RefSeq" id="WP_064029087.1">
    <property type="nucleotide sequence ID" value="NZ_CP023669.1"/>
</dbReference>
<protein>
    <submittedName>
        <fullName evidence="4">Uncharacterized protein</fullName>
    </submittedName>
</protein>
<dbReference type="InterPro" id="IPR011413">
    <property type="entry name" value="UCP036540_AIR"/>
</dbReference>
<dbReference type="PIRSF" id="PIRSF036540">
    <property type="entry name" value="UCP036540_AIR"/>
    <property type="match status" value="1"/>
</dbReference>
<dbReference type="AlphaFoldDB" id="A0A291IH92"/>
<dbReference type="InterPro" id="IPR036921">
    <property type="entry name" value="PurM-like_N_sf"/>
</dbReference>
<reference evidence="4 5" key="1">
    <citation type="submission" date="2016-03" db="EMBL/GenBank/DDBJ databases">
        <authorList>
            <person name="Heylen K."/>
            <person name="De Vos P."/>
            <person name="Vekeman B."/>
        </authorList>
    </citation>
    <scope>NUCLEOTIDE SEQUENCE [LARGE SCALE GENOMIC DNA]</scope>
    <source>
        <strain evidence="4 5">R-49807</strain>
    </source>
</reference>
<dbReference type="SUPFAM" id="SSF56042">
    <property type="entry name" value="PurM C-terminal domain-like"/>
    <property type="match status" value="1"/>
</dbReference>
<evidence type="ECO:0000256" key="1">
    <source>
        <dbReference type="ARBA" id="ARBA00022977"/>
    </source>
</evidence>
<dbReference type="PANTHER" id="PTHR30270">
    <property type="entry name" value="THIAMINE-MONOPHOSPHATE KINASE"/>
    <property type="match status" value="1"/>
</dbReference>
<sequence length="371" mass="39254">MSALAELTLSIRQGLGLAHKRDIAEVMKLLPAYSAAYGSHAPRGNPAPDAPASRTAERFSMHSHAQRGNDVPVGDDCAAIPDGDGYLLLATEGYLNDFVATQPWFAGYCGVMVNVSDIYAMGGRPIAVVDALWSDGATQAKPILEGLATASQVYGVPVVGGHSNLRNDRPQLSVAILGRAQKLLSSFAAKPGQQLLAAIDLRGHFREPYLWWDASTGAPPERLRQDLEILPTLAETGLCAAAKDISNAGIVGTLLMLLECSDLGGTVDIQAIPRPAGIALERWLRCFPSFGFVLSVDGENSAAVIERFTQRGIACAAIGATDTSRQMRLASGDEQQPLWDLNEQPLTGCGPIITESPSPSGRGAGVREITL</sequence>
<gene>
    <name evidence="4" type="ORF">A1356_17870</name>
</gene>
<dbReference type="Gene3D" id="3.30.1330.10">
    <property type="entry name" value="PurM-like, N-terminal domain"/>
    <property type="match status" value="1"/>
</dbReference>
<dbReference type="SUPFAM" id="SSF55326">
    <property type="entry name" value="PurM N-terminal domain-like"/>
    <property type="match status" value="1"/>
</dbReference>
<dbReference type="NCBIfam" id="TIGR04049">
    <property type="entry name" value="AIR_rel_sll0787"/>
    <property type="match status" value="1"/>
</dbReference>
<organism evidence="4 5">
    <name type="scientific">Methylomonas koyamae</name>
    <dbReference type="NCBI Taxonomy" id="702114"/>
    <lineage>
        <taxon>Bacteria</taxon>
        <taxon>Pseudomonadati</taxon>
        <taxon>Pseudomonadota</taxon>
        <taxon>Gammaproteobacteria</taxon>
        <taxon>Methylococcales</taxon>
        <taxon>Methylococcaceae</taxon>
        <taxon>Methylomonas</taxon>
    </lineage>
</organism>
<dbReference type="Gene3D" id="3.90.650.10">
    <property type="entry name" value="PurM-like C-terminal domain"/>
    <property type="match status" value="1"/>
</dbReference>
<dbReference type="GO" id="GO:0009228">
    <property type="term" value="P:thiamine biosynthetic process"/>
    <property type="evidence" value="ECO:0007669"/>
    <property type="project" value="UniProtKB-KW"/>
</dbReference>
<evidence type="ECO:0000259" key="3">
    <source>
        <dbReference type="Pfam" id="PF02769"/>
    </source>
</evidence>
<feature type="domain" description="PurM-like N-terminal" evidence="2">
    <location>
        <begin position="74"/>
        <end position="179"/>
    </location>
</feature>
<name>A0A291IH92_9GAMM</name>
<dbReference type="PANTHER" id="PTHR30270:SF0">
    <property type="entry name" value="THIAMINE-MONOPHOSPHATE KINASE"/>
    <property type="match status" value="1"/>
</dbReference>
<dbReference type="InterPro" id="IPR036676">
    <property type="entry name" value="PurM-like_C_sf"/>
</dbReference>
<evidence type="ECO:0000259" key="2">
    <source>
        <dbReference type="Pfam" id="PF00586"/>
    </source>
</evidence>
<evidence type="ECO:0000313" key="4">
    <source>
        <dbReference type="EMBL" id="OAI23306.1"/>
    </source>
</evidence>
<dbReference type="KEGG" id="mko:MKLM6_1284"/>
<accession>A0A291IH92</accession>
<dbReference type="EMBL" id="LUUL01000106">
    <property type="protein sequence ID" value="OAI23306.1"/>
    <property type="molecule type" value="Genomic_DNA"/>
</dbReference>
<dbReference type="Proteomes" id="UP000077734">
    <property type="component" value="Unassembled WGS sequence"/>
</dbReference>